<evidence type="ECO:0000256" key="2">
    <source>
        <dbReference type="ARBA" id="ARBA00022491"/>
    </source>
</evidence>
<dbReference type="NCBIfam" id="NF003995">
    <property type="entry name" value="PRK05472.2-4"/>
    <property type="match status" value="1"/>
</dbReference>
<organism evidence="10 11">
    <name type="scientific">Subdoligranulum variabile</name>
    <dbReference type="NCBI Taxonomy" id="214851"/>
    <lineage>
        <taxon>Bacteria</taxon>
        <taxon>Bacillati</taxon>
        <taxon>Bacillota</taxon>
        <taxon>Clostridia</taxon>
        <taxon>Eubacteriales</taxon>
        <taxon>Oscillospiraceae</taxon>
        <taxon>Subdoligranulum</taxon>
    </lineage>
</organism>
<dbReference type="Pfam" id="PF02629">
    <property type="entry name" value="CoA_binding"/>
    <property type="match status" value="1"/>
</dbReference>
<keyword evidence="5 7" id="KW-0238">DNA-binding</keyword>
<evidence type="ECO:0000256" key="4">
    <source>
        <dbReference type="ARBA" id="ARBA00023027"/>
    </source>
</evidence>
<evidence type="ECO:0000256" key="7">
    <source>
        <dbReference type="HAMAP-Rule" id="MF_01131"/>
    </source>
</evidence>
<dbReference type="InterPro" id="IPR036291">
    <property type="entry name" value="NAD(P)-bd_dom_sf"/>
</dbReference>
<dbReference type="InterPro" id="IPR022876">
    <property type="entry name" value="Tscrpt_rep_Rex"/>
</dbReference>
<evidence type="ECO:0000256" key="6">
    <source>
        <dbReference type="ARBA" id="ARBA00023163"/>
    </source>
</evidence>
<dbReference type="HAMAP" id="MF_01131">
    <property type="entry name" value="Rex"/>
    <property type="match status" value="1"/>
</dbReference>
<dbReference type="Proteomes" id="UP000782880">
    <property type="component" value="Unassembled WGS sequence"/>
</dbReference>
<keyword evidence="3 7" id="KW-0805">Transcription regulation</keyword>
<dbReference type="NCBIfam" id="NF003996">
    <property type="entry name" value="PRK05472.2-5"/>
    <property type="match status" value="1"/>
</dbReference>
<keyword evidence="2 7" id="KW-0678">Repressor</keyword>
<evidence type="ECO:0000313" key="11">
    <source>
        <dbReference type="Proteomes" id="UP000782880"/>
    </source>
</evidence>
<keyword evidence="6 7" id="KW-0804">Transcription</keyword>
<dbReference type="GO" id="GO:0045892">
    <property type="term" value="P:negative regulation of DNA-templated transcription"/>
    <property type="evidence" value="ECO:0007669"/>
    <property type="project" value="InterPro"/>
</dbReference>
<reference evidence="10" key="2">
    <citation type="submission" date="2021-09" db="EMBL/GenBank/DDBJ databases">
        <authorList>
            <person name="Gilroy R."/>
        </authorList>
    </citation>
    <scope>NUCLEOTIDE SEQUENCE</scope>
    <source>
        <strain evidence="10">ChiBcec21-2208</strain>
    </source>
</reference>
<dbReference type="GO" id="GO:0003677">
    <property type="term" value="F:DNA binding"/>
    <property type="evidence" value="ECO:0007669"/>
    <property type="project" value="UniProtKB-UniRule"/>
</dbReference>
<gene>
    <name evidence="7" type="primary">rex</name>
    <name evidence="10" type="ORF">K8V20_09180</name>
</gene>
<proteinExistence type="inferred from homology"/>
<dbReference type="GO" id="GO:0005737">
    <property type="term" value="C:cytoplasm"/>
    <property type="evidence" value="ECO:0007669"/>
    <property type="project" value="UniProtKB-SubCell"/>
</dbReference>
<evidence type="ECO:0000259" key="8">
    <source>
        <dbReference type="Pfam" id="PF02629"/>
    </source>
</evidence>
<dbReference type="Gene3D" id="3.40.50.720">
    <property type="entry name" value="NAD(P)-binding Rossmann-like Domain"/>
    <property type="match status" value="1"/>
</dbReference>
<dbReference type="InterPro" id="IPR036388">
    <property type="entry name" value="WH-like_DNA-bd_sf"/>
</dbReference>
<sequence>MAVQNKVSLPVITRLPKYYRYLTNLSVDGKEKISSSELAHMMGTTASQVRQDFNCFGGFGQQGIGYKVDVLRAEIGKLLFGDGERLPTILIGAGHLGSAVSSFISRDTNGYRLIGVFDINPDLYDKEMCGVRILPLHDLESFCAQYHPEVAVLCVPRQSAIDLAGNLVSYGIKGAWNFSHYDLSVEYPELTVENVHLGDSLMSLGYRLRNKE</sequence>
<evidence type="ECO:0000313" key="10">
    <source>
        <dbReference type="EMBL" id="HJG28797.1"/>
    </source>
</evidence>
<dbReference type="InterPro" id="IPR003781">
    <property type="entry name" value="CoA-bd"/>
</dbReference>
<feature type="domain" description="Rex DNA-binding C-terminal" evidence="9">
    <location>
        <begin position="6"/>
        <end position="54"/>
    </location>
</feature>
<protein>
    <recommendedName>
        <fullName evidence="7">Redox-sensing transcriptional repressor Rex</fullName>
    </recommendedName>
</protein>
<dbReference type="NCBIfam" id="NF003994">
    <property type="entry name" value="PRK05472.2-3"/>
    <property type="match status" value="1"/>
</dbReference>
<feature type="binding site" evidence="7">
    <location>
        <begin position="92"/>
        <end position="97"/>
    </location>
    <ligand>
        <name>NAD(+)</name>
        <dbReference type="ChEBI" id="CHEBI:57540"/>
    </ligand>
</feature>
<comment type="caution">
    <text evidence="10">The sequence shown here is derived from an EMBL/GenBank/DDBJ whole genome shotgun (WGS) entry which is preliminary data.</text>
</comment>
<name>A0A921LPD4_9FIRM</name>
<dbReference type="PANTHER" id="PTHR35786">
    <property type="entry name" value="REDOX-SENSING TRANSCRIPTIONAL REPRESSOR REX"/>
    <property type="match status" value="1"/>
</dbReference>
<reference evidence="10" key="1">
    <citation type="journal article" date="2021" name="PeerJ">
        <title>Extensive microbial diversity within the chicken gut microbiome revealed by metagenomics and culture.</title>
        <authorList>
            <person name="Gilroy R."/>
            <person name="Ravi A."/>
            <person name="Getino M."/>
            <person name="Pursley I."/>
            <person name="Horton D.L."/>
            <person name="Alikhan N.F."/>
            <person name="Baker D."/>
            <person name="Gharbi K."/>
            <person name="Hall N."/>
            <person name="Watson M."/>
            <person name="Adriaenssens E.M."/>
            <person name="Foster-Nyarko E."/>
            <person name="Jarju S."/>
            <person name="Secka A."/>
            <person name="Antonio M."/>
            <person name="Oren A."/>
            <person name="Chaudhuri R.R."/>
            <person name="La Ragione R."/>
            <person name="Hildebrand F."/>
            <person name="Pallen M.J."/>
        </authorList>
    </citation>
    <scope>NUCLEOTIDE SEQUENCE</scope>
    <source>
        <strain evidence="10">ChiBcec21-2208</strain>
    </source>
</reference>
<dbReference type="Gene3D" id="1.10.10.10">
    <property type="entry name" value="Winged helix-like DNA-binding domain superfamily/Winged helix DNA-binding domain"/>
    <property type="match status" value="1"/>
</dbReference>
<evidence type="ECO:0000256" key="5">
    <source>
        <dbReference type="ARBA" id="ARBA00023125"/>
    </source>
</evidence>
<dbReference type="InterPro" id="IPR036390">
    <property type="entry name" value="WH_DNA-bd_sf"/>
</dbReference>
<keyword evidence="1 7" id="KW-0963">Cytoplasm</keyword>
<comment type="subunit">
    <text evidence="7">Homodimer.</text>
</comment>
<dbReference type="SUPFAM" id="SSF46785">
    <property type="entry name" value="Winged helix' DNA-binding domain"/>
    <property type="match status" value="1"/>
</dbReference>
<dbReference type="EMBL" id="DYVE01000237">
    <property type="protein sequence ID" value="HJG28797.1"/>
    <property type="molecule type" value="Genomic_DNA"/>
</dbReference>
<feature type="DNA-binding region" description="H-T-H motif" evidence="7">
    <location>
        <begin position="17"/>
        <end position="56"/>
    </location>
</feature>
<accession>A0A921LPD4</accession>
<dbReference type="GO" id="GO:0003700">
    <property type="term" value="F:DNA-binding transcription factor activity"/>
    <property type="evidence" value="ECO:0007669"/>
    <property type="project" value="UniProtKB-UniRule"/>
</dbReference>
<keyword evidence="4 7" id="KW-0520">NAD</keyword>
<comment type="similarity">
    <text evidence="7">Belongs to the transcriptional regulatory Rex family.</text>
</comment>
<dbReference type="SUPFAM" id="SSF51735">
    <property type="entry name" value="NAD(P)-binding Rossmann-fold domains"/>
    <property type="match status" value="1"/>
</dbReference>
<evidence type="ECO:0000256" key="3">
    <source>
        <dbReference type="ARBA" id="ARBA00023015"/>
    </source>
</evidence>
<dbReference type="AlphaFoldDB" id="A0A921LPD4"/>
<dbReference type="PANTHER" id="PTHR35786:SF1">
    <property type="entry name" value="REDOX-SENSING TRANSCRIPTIONAL REPRESSOR REX 1"/>
    <property type="match status" value="1"/>
</dbReference>
<evidence type="ECO:0000259" key="9">
    <source>
        <dbReference type="Pfam" id="PF06971"/>
    </source>
</evidence>
<comment type="function">
    <text evidence="7">Modulates transcription in response to changes in cellular NADH/NAD(+) redox state.</text>
</comment>
<feature type="domain" description="CoA-binding" evidence="8">
    <location>
        <begin position="88"/>
        <end position="179"/>
    </location>
</feature>
<dbReference type="InterPro" id="IPR009718">
    <property type="entry name" value="Rex_DNA-bd_C_dom"/>
</dbReference>
<dbReference type="GO" id="GO:0051775">
    <property type="term" value="P:response to redox state"/>
    <property type="evidence" value="ECO:0007669"/>
    <property type="project" value="InterPro"/>
</dbReference>
<dbReference type="Pfam" id="PF06971">
    <property type="entry name" value="Put_DNA-bind_N"/>
    <property type="match status" value="1"/>
</dbReference>
<evidence type="ECO:0000256" key="1">
    <source>
        <dbReference type="ARBA" id="ARBA00022490"/>
    </source>
</evidence>
<comment type="subcellular location">
    <subcellularLocation>
        <location evidence="7">Cytoplasm</location>
    </subcellularLocation>
</comment>